<evidence type="ECO:0000259" key="2">
    <source>
        <dbReference type="Pfam" id="PF20434"/>
    </source>
</evidence>
<accession>A0A8S1QUU7</accession>
<dbReference type="InterPro" id="IPR049492">
    <property type="entry name" value="BD-FAE-like_dom"/>
</dbReference>
<name>A0A8S1QUU7_PARPR</name>
<dbReference type="Proteomes" id="UP000688137">
    <property type="component" value="Unassembled WGS sequence"/>
</dbReference>
<sequence>MQILQNLQRLTTQAKLRYQEFRLYDAASYMLNHLTPRQSFELNQDIAYGTKARQLLDIYRTTHPLPQRPLIVFVHGGAWQHGDKKDYVFIGEAFTREGYDVVVLNYHLAPQHIFPSYIDDLTLALNYLDQHQQELYISTEQLILMGHSAGAFNVMSAIYHPTPYTLECRSKIKAVIGIAGPYHFDYKGDPIAQDAFDQNIPYHEVMPYYFVDHNPIRHCLVVAENDQVVKKSNSDDLDQQLRQCGNYSQIVMIPKTGHITVLGSLSSLFSWHFQTKQSILNFLDEALKASQLAFFNIQQLAFHEVRAQSWNGQYCL</sequence>
<proteinExistence type="predicted"/>
<comment type="caution">
    <text evidence="3">The sequence shown here is derived from an EMBL/GenBank/DDBJ whole genome shotgun (WGS) entry which is preliminary data.</text>
</comment>
<gene>
    <name evidence="3" type="ORF">PPRIM_AZ9-3.1.T2950002</name>
</gene>
<dbReference type="AlphaFoldDB" id="A0A8S1QUU7"/>
<dbReference type="EMBL" id="CAJJDM010000304">
    <property type="protein sequence ID" value="CAD8119183.1"/>
    <property type="molecule type" value="Genomic_DNA"/>
</dbReference>
<evidence type="ECO:0000313" key="3">
    <source>
        <dbReference type="EMBL" id="CAD8119183.1"/>
    </source>
</evidence>
<dbReference type="GO" id="GO:0016787">
    <property type="term" value="F:hydrolase activity"/>
    <property type="evidence" value="ECO:0007669"/>
    <property type="project" value="UniProtKB-KW"/>
</dbReference>
<dbReference type="PANTHER" id="PTHR48081:SF33">
    <property type="entry name" value="KYNURENINE FORMAMIDASE"/>
    <property type="match status" value="1"/>
</dbReference>
<evidence type="ECO:0000256" key="1">
    <source>
        <dbReference type="ARBA" id="ARBA00022801"/>
    </source>
</evidence>
<feature type="domain" description="BD-FAE-like" evidence="2">
    <location>
        <begin position="56"/>
        <end position="241"/>
    </location>
</feature>
<keyword evidence="4" id="KW-1185">Reference proteome</keyword>
<organism evidence="3 4">
    <name type="scientific">Paramecium primaurelia</name>
    <dbReference type="NCBI Taxonomy" id="5886"/>
    <lineage>
        <taxon>Eukaryota</taxon>
        <taxon>Sar</taxon>
        <taxon>Alveolata</taxon>
        <taxon>Ciliophora</taxon>
        <taxon>Intramacronucleata</taxon>
        <taxon>Oligohymenophorea</taxon>
        <taxon>Peniculida</taxon>
        <taxon>Parameciidae</taxon>
        <taxon>Paramecium</taxon>
    </lineage>
</organism>
<dbReference type="InterPro" id="IPR050300">
    <property type="entry name" value="GDXG_lipolytic_enzyme"/>
</dbReference>
<reference evidence="3" key="1">
    <citation type="submission" date="2021-01" db="EMBL/GenBank/DDBJ databases">
        <authorList>
            <consortium name="Genoscope - CEA"/>
            <person name="William W."/>
        </authorList>
    </citation>
    <scope>NUCLEOTIDE SEQUENCE</scope>
</reference>
<keyword evidence="1" id="KW-0378">Hydrolase</keyword>
<dbReference type="Pfam" id="PF20434">
    <property type="entry name" value="BD-FAE"/>
    <property type="match status" value="1"/>
</dbReference>
<dbReference type="PANTHER" id="PTHR48081">
    <property type="entry name" value="AB HYDROLASE SUPERFAMILY PROTEIN C4A8.06C"/>
    <property type="match status" value="1"/>
</dbReference>
<evidence type="ECO:0000313" key="4">
    <source>
        <dbReference type="Proteomes" id="UP000688137"/>
    </source>
</evidence>
<protein>
    <recommendedName>
        <fullName evidence="2">BD-FAE-like domain-containing protein</fullName>
    </recommendedName>
</protein>